<organism evidence="1 2">
    <name type="scientific">Candidatus Harrisonbacteria bacterium RIFCSPLOWO2_01_FULL_44_18</name>
    <dbReference type="NCBI Taxonomy" id="1798407"/>
    <lineage>
        <taxon>Bacteria</taxon>
        <taxon>Candidatus Harrisoniibacteriota</taxon>
    </lineage>
</organism>
<dbReference type="AlphaFoldDB" id="A0A1G1ZP70"/>
<accession>A0A1G1ZP70</accession>
<sequence length="87" mass="9891">MRSPEQGFETEKEKNIPDVDRALLAAYKSLLFNDSSDYEDALWKILQALDPEIAKKLEAHLADTDKESTKGVELLDELKKRVASKNK</sequence>
<evidence type="ECO:0000313" key="2">
    <source>
        <dbReference type="Proteomes" id="UP000177942"/>
    </source>
</evidence>
<reference evidence="1 2" key="1">
    <citation type="journal article" date="2016" name="Nat. Commun.">
        <title>Thousands of microbial genomes shed light on interconnected biogeochemical processes in an aquifer system.</title>
        <authorList>
            <person name="Anantharaman K."/>
            <person name="Brown C.T."/>
            <person name="Hug L.A."/>
            <person name="Sharon I."/>
            <person name="Castelle C.J."/>
            <person name="Probst A.J."/>
            <person name="Thomas B.C."/>
            <person name="Singh A."/>
            <person name="Wilkins M.J."/>
            <person name="Karaoz U."/>
            <person name="Brodie E.L."/>
            <person name="Williams K.H."/>
            <person name="Hubbard S.S."/>
            <person name="Banfield J.F."/>
        </authorList>
    </citation>
    <scope>NUCLEOTIDE SEQUENCE [LARGE SCALE GENOMIC DNA]</scope>
</reference>
<comment type="caution">
    <text evidence="1">The sequence shown here is derived from an EMBL/GenBank/DDBJ whole genome shotgun (WGS) entry which is preliminary data.</text>
</comment>
<dbReference type="EMBL" id="MHJJ01000008">
    <property type="protein sequence ID" value="OGY65530.1"/>
    <property type="molecule type" value="Genomic_DNA"/>
</dbReference>
<gene>
    <name evidence="1" type="ORF">A3A16_01535</name>
</gene>
<proteinExistence type="predicted"/>
<dbReference type="Proteomes" id="UP000177942">
    <property type="component" value="Unassembled WGS sequence"/>
</dbReference>
<protein>
    <submittedName>
        <fullName evidence="1">Uncharacterized protein</fullName>
    </submittedName>
</protein>
<evidence type="ECO:0000313" key="1">
    <source>
        <dbReference type="EMBL" id="OGY65530.1"/>
    </source>
</evidence>
<name>A0A1G1ZP70_9BACT</name>